<protein>
    <submittedName>
        <fullName evidence="1">Uncharacterized protein</fullName>
    </submittedName>
</protein>
<sequence>MVASSFLGKVPRISASVLILIQGAGCVRLPHTEQRSELPSRERIDRIDPVFRTEAVLEGCDSAETSNVLGALAILSDFTTLGFGDFCQCLDDAYLVEHHGKTGHEIASMYVSARIAVVECTDLEGNILGEAPVGIARGRLKIDDDYAGTGSARAIASTIAHELAHNFGFQHEANPFGSPYYGNTVPEQVEACVRDGAPNAWPGPGSQVVHPDSIAGMGIDGQSDLVFTWYRDGTVTAGTPTRLHAERIPTLFALPLDKTASDIVGMGIDEESKWVFAWYRDGTASAGTPHDLTARRPPYVYTLPPGKTPNDIVGMGMDGVNDLVYAFYRDGTASAGTTDDLSSRRSPYRFALPAGKQAADIVGVGIDGENGYVFAWYRDGTVTAGTPENLLLHRPPVRFEAGR</sequence>
<dbReference type="Proteomes" id="UP000052008">
    <property type="component" value="Unassembled WGS sequence"/>
</dbReference>
<evidence type="ECO:0000313" key="1">
    <source>
        <dbReference type="EMBL" id="KPJ52525.1"/>
    </source>
</evidence>
<organism evidence="1 2">
    <name type="scientific">candidate division TA06 bacterium DG_24</name>
    <dbReference type="NCBI Taxonomy" id="1703770"/>
    <lineage>
        <taxon>Bacteria</taxon>
        <taxon>Bacteria division TA06</taxon>
    </lineage>
</organism>
<gene>
    <name evidence="1" type="ORF">AMJ39_07620</name>
</gene>
<accession>A0A0S7WQQ5</accession>
<dbReference type="EMBL" id="LIZS01000054">
    <property type="protein sequence ID" value="KPJ52525.1"/>
    <property type="molecule type" value="Genomic_DNA"/>
</dbReference>
<dbReference type="SUPFAM" id="SSF55486">
    <property type="entry name" value="Metalloproteases ('zincins'), catalytic domain"/>
    <property type="match status" value="1"/>
</dbReference>
<proteinExistence type="predicted"/>
<evidence type="ECO:0000313" key="2">
    <source>
        <dbReference type="Proteomes" id="UP000052008"/>
    </source>
</evidence>
<comment type="caution">
    <text evidence="1">The sequence shown here is derived from an EMBL/GenBank/DDBJ whole genome shotgun (WGS) entry which is preliminary data.</text>
</comment>
<name>A0A0S7WQQ5_UNCT6</name>
<dbReference type="STRING" id="1703770.AMJ39_07620"/>
<reference evidence="1 2" key="1">
    <citation type="journal article" date="2015" name="Microbiome">
        <title>Genomic resolution of linkages in carbon, nitrogen, and sulfur cycling among widespread estuary sediment bacteria.</title>
        <authorList>
            <person name="Baker B.J."/>
            <person name="Lazar C.S."/>
            <person name="Teske A.P."/>
            <person name="Dick G.J."/>
        </authorList>
    </citation>
    <scope>NUCLEOTIDE SEQUENCE [LARGE SCALE GENOMIC DNA]</scope>
    <source>
        <strain evidence="1">DG_24</strain>
    </source>
</reference>
<dbReference type="AlphaFoldDB" id="A0A0S7WQQ5"/>